<feature type="domain" description="RUN" evidence="7">
    <location>
        <begin position="1"/>
        <end position="107"/>
    </location>
</feature>
<dbReference type="PROSITE" id="PS50826">
    <property type="entry name" value="RUN"/>
    <property type="match status" value="1"/>
</dbReference>
<dbReference type="SUPFAM" id="SSF50729">
    <property type="entry name" value="PH domain-like"/>
    <property type="match status" value="1"/>
</dbReference>
<dbReference type="InterPro" id="IPR037213">
    <property type="entry name" value="Run_dom_sf"/>
</dbReference>
<name>A0ABQ8T6G3_PERAM</name>
<dbReference type="SUPFAM" id="SSF140741">
    <property type="entry name" value="RUN domain-like"/>
    <property type="match status" value="1"/>
</dbReference>
<dbReference type="Pfam" id="PF20700">
    <property type="entry name" value="Mutator"/>
    <property type="match status" value="1"/>
</dbReference>
<feature type="domain" description="PH" evidence="6">
    <location>
        <begin position="775"/>
        <end position="876"/>
    </location>
</feature>
<proteinExistence type="predicted"/>
<feature type="non-terminal residue" evidence="8">
    <location>
        <position position="1"/>
    </location>
</feature>
<feature type="compositionally biased region" description="Polar residues" evidence="5">
    <location>
        <begin position="1109"/>
        <end position="1118"/>
    </location>
</feature>
<dbReference type="Pfam" id="PF23142">
    <property type="entry name" value="PH_PLEKHM2"/>
    <property type="match status" value="1"/>
</dbReference>
<keyword evidence="9" id="KW-1185">Reference proteome</keyword>
<evidence type="ECO:0008006" key="10">
    <source>
        <dbReference type="Google" id="ProtNLM"/>
    </source>
</evidence>
<evidence type="ECO:0000259" key="6">
    <source>
        <dbReference type="PROSITE" id="PS50003"/>
    </source>
</evidence>
<dbReference type="InterPro" id="IPR057288">
    <property type="entry name" value="PH_PLEKHM2"/>
</dbReference>
<dbReference type="InterPro" id="IPR053015">
    <property type="entry name" value="PH_domain-containing_M2"/>
</dbReference>
<gene>
    <name evidence="8" type="ORF">ANN_11943</name>
</gene>
<evidence type="ECO:0000256" key="2">
    <source>
        <dbReference type="ARBA" id="ARBA00004656"/>
    </source>
</evidence>
<feature type="region of interest" description="Disordered" evidence="5">
    <location>
        <begin position="1178"/>
        <end position="1210"/>
    </location>
</feature>
<evidence type="ECO:0000259" key="7">
    <source>
        <dbReference type="PROSITE" id="PS50826"/>
    </source>
</evidence>
<evidence type="ECO:0000313" key="9">
    <source>
        <dbReference type="Proteomes" id="UP001148838"/>
    </source>
</evidence>
<reference evidence="8 9" key="1">
    <citation type="journal article" date="2022" name="Allergy">
        <title>Genome assembly and annotation of Periplaneta americana reveal a comprehensive cockroach allergen profile.</title>
        <authorList>
            <person name="Wang L."/>
            <person name="Xiong Q."/>
            <person name="Saelim N."/>
            <person name="Wang L."/>
            <person name="Nong W."/>
            <person name="Wan A.T."/>
            <person name="Shi M."/>
            <person name="Liu X."/>
            <person name="Cao Q."/>
            <person name="Hui J.H.L."/>
            <person name="Sookrung N."/>
            <person name="Leung T.F."/>
            <person name="Tungtrongchitr A."/>
            <person name="Tsui S.K.W."/>
        </authorList>
    </citation>
    <scope>NUCLEOTIDE SEQUENCE [LARGE SCALE GENOMIC DNA]</scope>
    <source>
        <strain evidence="8">PWHHKU_190912</strain>
    </source>
</reference>
<dbReference type="Gene3D" id="2.30.29.30">
    <property type="entry name" value="Pleckstrin-homology domain (PH domain)/Phosphotyrosine-binding domain (PTB)"/>
    <property type="match status" value="1"/>
</dbReference>
<evidence type="ECO:0000256" key="4">
    <source>
        <dbReference type="ARBA" id="ARBA00023228"/>
    </source>
</evidence>
<evidence type="ECO:0000313" key="8">
    <source>
        <dbReference type="EMBL" id="KAJ4442077.1"/>
    </source>
</evidence>
<dbReference type="PANTHER" id="PTHR46556:SF1">
    <property type="entry name" value="PLECKSTRIN HOMOLOGY DOMAIN-CONTAINING FAMILY M MEMBER 2"/>
    <property type="match status" value="1"/>
</dbReference>
<dbReference type="InterPro" id="IPR001849">
    <property type="entry name" value="PH_domain"/>
</dbReference>
<comment type="subcellular location">
    <subcellularLocation>
        <location evidence="1">Cytoplasm</location>
    </subcellularLocation>
    <subcellularLocation>
        <location evidence="2">Lysosome membrane</location>
    </subcellularLocation>
</comment>
<keyword evidence="4" id="KW-0458">Lysosome</keyword>
<dbReference type="CDD" id="cd13309">
    <property type="entry name" value="PH_SKIP"/>
    <property type="match status" value="1"/>
</dbReference>
<dbReference type="Gene3D" id="1.20.58.900">
    <property type="match status" value="1"/>
</dbReference>
<protein>
    <recommendedName>
        <fullName evidence="10">PH domain-containing protein</fullName>
    </recommendedName>
</protein>
<accession>A0ABQ8T6G3</accession>
<dbReference type="PANTHER" id="PTHR46556">
    <property type="entry name" value="PLECKSTRIN HOMOLOGY DOMAIN-CONTAINING FAMILY M MEMBER 2"/>
    <property type="match status" value="1"/>
</dbReference>
<evidence type="ECO:0000256" key="3">
    <source>
        <dbReference type="ARBA" id="ARBA00022490"/>
    </source>
</evidence>
<dbReference type="InterPro" id="IPR004012">
    <property type="entry name" value="Run_dom"/>
</dbReference>
<feature type="region of interest" description="Disordered" evidence="5">
    <location>
        <begin position="1103"/>
        <end position="1148"/>
    </location>
</feature>
<evidence type="ECO:0000256" key="5">
    <source>
        <dbReference type="SAM" id="MobiDB-lite"/>
    </source>
</evidence>
<dbReference type="Pfam" id="PF00169">
    <property type="entry name" value="PH"/>
    <property type="match status" value="1"/>
</dbReference>
<dbReference type="PROSITE" id="PS50003">
    <property type="entry name" value="PH_DOMAIN"/>
    <property type="match status" value="1"/>
</dbReference>
<organism evidence="8 9">
    <name type="scientific">Periplaneta americana</name>
    <name type="common">American cockroach</name>
    <name type="synonym">Blatta americana</name>
    <dbReference type="NCBI Taxonomy" id="6978"/>
    <lineage>
        <taxon>Eukaryota</taxon>
        <taxon>Metazoa</taxon>
        <taxon>Ecdysozoa</taxon>
        <taxon>Arthropoda</taxon>
        <taxon>Hexapoda</taxon>
        <taxon>Insecta</taxon>
        <taxon>Pterygota</taxon>
        <taxon>Neoptera</taxon>
        <taxon>Polyneoptera</taxon>
        <taxon>Dictyoptera</taxon>
        <taxon>Blattodea</taxon>
        <taxon>Blattoidea</taxon>
        <taxon>Blattidae</taxon>
        <taxon>Blattinae</taxon>
        <taxon>Periplaneta</taxon>
    </lineage>
</organism>
<sequence>LSPPPPPPPQVLGNVSCYDLILNRNFLCNAIWDVPEISSQGRAWLYYTLTEGSLQSYVLCLSRDAKTLHRHYTAVALIRDTPRTQQLLTLLGSGATYQHQHSEVSSDLLPPCGDPTNLGPRMTSSITSSLASPVDSGVALLDSDADATSVSEATIEADNLSLRDDKECISFGRLFQDDSSFNEIEDNRINHQLQTLETTVTKKAAAAAAQVECCNSLTKAVEDSAQQPVAFSVMTASDIANQNVSEEDLLAAASFVESRNRVNSELSGEDIVYRRQRSKKKRNSAAEAATKVKRVSFHEDFITNEGKCQTEFSVSFLPPDSVIKRDAVKGRYSWCGEGDAPFIRRRNNESDTKSDVYLSSSSDETLCMEDPLARTKPPVRYPLGEVTQTPPVAERGIPEGQEDPPNSASILCLHTDTSRKQGIGGNLPEAIRRLGGNLKKFPSFASFEWSSDSESIPASDTEFICSRTGHLISSSFKENCFMENFAGSSSSLDVRTVKNRSQHRSVRKNKPLSILPSRDVASKTSLLNRFMRSLTQKKFVQKKPKIVLKSSQSLYIPRVRNIDHNEVLQHFKLELDAEMRLRGSSEPECALATELQENLRTQAFQDAHEMLYKVFKVSSSYCSDGIGKPLLAILTDVNLYLTGVKSNYTYCNHLVLPYTELDAMLVGPSAQTVLFVSVDRRTQFLVVTGSRAITEQLVGHVEVAMRRAPSKPVLPAVRVLELDDMKALAQGLAQQIMMLEIYQIHVFRFQDEALCHYAMVHFQDDHVSPPSTPMGPTREGHLMFRPATDAPLQPWEPGFFMLKAGVVYMFGDKSQRLPKRVIPLRGNGCRGCRRIPYAQRPHTFEILLGPRRSFQFAAADEYEASDWLQAFVQAASGCSEDYTLVHVSLWSELYKGVKCGECGMDSAKAELTEPSGFAFKVIVKCYNCNTVLNEMYTSPKVGNTESTRPPFDVNRRTVNAFVTMGKGHSAMEQHCMAMGMAGLSSPSFNSHLIKLTEENKLVRQHVLRNSHSAVRRAHMEVDSSISDSDVINIGVSYDGTWMKRGHTSNAQKKFLYQKKKLEVAVTSAVTEFNMGCTANISMRDLVSTVKLSPAAYKIGNRRDKRRLQQAATSTSENFKTSRKKLRLSKSVTESRKKQQEGSTYQAGGRWHLSNSLDFSPQSPAAYFRLTLRHDRAATSCPPLTSVPSRPERLQPSSLRRSFSRAPPTSVRRDRLPTVTVYEEERVATVPCSLVLTERHLVTCKEQPLRVLACAAIQDLTAFTAGRSWCVLVSAASVFLSGRCRGHISVLYMPYCNLQEFACREVHESSGDWVLYFASFDELQSFQDVLHQLWLSLQQTDFPLCPLVDSALSRRCSETSTLLAGAWDALLPVASQASL</sequence>
<keyword evidence="3" id="KW-0963">Cytoplasm</keyword>
<dbReference type="Proteomes" id="UP001148838">
    <property type="component" value="Unassembled WGS sequence"/>
</dbReference>
<dbReference type="InterPro" id="IPR049012">
    <property type="entry name" value="Mutator_transp_dom"/>
</dbReference>
<dbReference type="Pfam" id="PF02759">
    <property type="entry name" value="RUN"/>
    <property type="match status" value="1"/>
</dbReference>
<dbReference type="InterPro" id="IPR011993">
    <property type="entry name" value="PH-like_dom_sf"/>
</dbReference>
<dbReference type="EMBL" id="JAJSOF020000015">
    <property type="protein sequence ID" value="KAJ4442077.1"/>
    <property type="molecule type" value="Genomic_DNA"/>
</dbReference>
<dbReference type="SMART" id="SM00593">
    <property type="entry name" value="RUN"/>
    <property type="match status" value="1"/>
</dbReference>
<evidence type="ECO:0000256" key="1">
    <source>
        <dbReference type="ARBA" id="ARBA00004496"/>
    </source>
</evidence>
<dbReference type="SMART" id="SM00233">
    <property type="entry name" value="PH"/>
    <property type="match status" value="1"/>
</dbReference>
<comment type="caution">
    <text evidence="8">The sequence shown here is derived from an EMBL/GenBank/DDBJ whole genome shotgun (WGS) entry which is preliminary data.</text>
</comment>